<feature type="compositionally biased region" description="Polar residues" evidence="1">
    <location>
        <begin position="171"/>
        <end position="188"/>
    </location>
</feature>
<feature type="compositionally biased region" description="Low complexity" evidence="1">
    <location>
        <begin position="189"/>
        <end position="203"/>
    </location>
</feature>
<dbReference type="EMBL" id="SUTE01000074">
    <property type="protein sequence ID" value="MBE6505865.1"/>
    <property type="molecule type" value="Genomic_DNA"/>
</dbReference>
<reference evidence="3" key="1">
    <citation type="submission" date="2019-04" db="EMBL/GenBank/DDBJ databases">
        <title>Evolution of Biomass-Degrading Anaerobic Consortia Revealed by Metagenomics.</title>
        <authorList>
            <person name="Peng X."/>
        </authorList>
    </citation>
    <scope>NUCLEOTIDE SEQUENCE</scope>
    <source>
        <strain evidence="3">SIG12</strain>
    </source>
</reference>
<feature type="transmembrane region" description="Helical" evidence="2">
    <location>
        <begin position="6"/>
        <end position="27"/>
    </location>
</feature>
<evidence type="ECO:0000313" key="3">
    <source>
        <dbReference type="EMBL" id="MBE6505865.1"/>
    </source>
</evidence>
<feature type="region of interest" description="Disordered" evidence="1">
    <location>
        <begin position="171"/>
        <end position="218"/>
    </location>
</feature>
<proteinExistence type="predicted"/>
<name>A0A8T3VHA7_9EURY</name>
<dbReference type="AlphaFoldDB" id="A0A8T3VHA7"/>
<keyword evidence="2" id="KW-0472">Membrane</keyword>
<accession>A0A8T3VHA7</accession>
<organism evidence="3 4">
    <name type="scientific">Methanobrevibacter millerae</name>
    <dbReference type="NCBI Taxonomy" id="230361"/>
    <lineage>
        <taxon>Archaea</taxon>
        <taxon>Methanobacteriati</taxon>
        <taxon>Methanobacteriota</taxon>
        <taxon>Methanomada group</taxon>
        <taxon>Methanobacteria</taxon>
        <taxon>Methanobacteriales</taxon>
        <taxon>Methanobacteriaceae</taxon>
        <taxon>Methanobrevibacter</taxon>
    </lineage>
</organism>
<comment type="caution">
    <text evidence="3">The sequence shown here is derived from an EMBL/GenBank/DDBJ whole genome shotgun (WGS) entry which is preliminary data.</text>
</comment>
<dbReference type="PROSITE" id="PS51257">
    <property type="entry name" value="PROKAR_LIPOPROTEIN"/>
    <property type="match status" value="1"/>
</dbReference>
<gene>
    <name evidence="3" type="ORF">E7Z73_09080</name>
</gene>
<keyword evidence="2" id="KW-0812">Transmembrane</keyword>
<evidence type="ECO:0000256" key="1">
    <source>
        <dbReference type="SAM" id="MobiDB-lite"/>
    </source>
</evidence>
<evidence type="ECO:0000256" key="2">
    <source>
        <dbReference type="SAM" id="Phobius"/>
    </source>
</evidence>
<keyword evidence="2" id="KW-1133">Transmembrane helix</keyword>
<dbReference type="Proteomes" id="UP000762703">
    <property type="component" value="Unassembled WGS sequence"/>
</dbReference>
<sequence>MKQKQILIILIVIILAVVACLTTYMLVHSHQESFMTLRISSSCTIDVPDTNNTLERLDGGISRYMFPSSDLNITHQKSENNSEIRSINSNQIKNSEIIEDNIYHDKSTGIYLIFIENNGTKDALLITSSNLDLLKKISSSIKFKKVLNKNNDNNITDNATEENVNEPINESNWESWSWQPASNQSGSKQNTNPQPDNTPQNDPVPEKESKYPSVIPWS</sequence>
<dbReference type="RefSeq" id="WP_303737517.1">
    <property type="nucleotide sequence ID" value="NZ_SUTE01000074.1"/>
</dbReference>
<evidence type="ECO:0000313" key="4">
    <source>
        <dbReference type="Proteomes" id="UP000762703"/>
    </source>
</evidence>
<protein>
    <submittedName>
        <fullName evidence="3">Uncharacterized protein</fullName>
    </submittedName>
</protein>